<sequence>MKYTDLLALLALAALCAGCPEDDPTPPLADADIDATGEDAGVDAADTDTEADAEDPVELRIRPDTIRLAEGNDLSIRVYDGFDKLELAEVELTTSDAAIAEVDAEGLVHAVSAGTFEVIARYEGAEARVDGEVVAPRWVDVDVSTRHTCALDATGQLFCAGGFQADGEFEMSPRRTEGKLVALDHEEAFTDIALAFRTVCALDTSGRPWCRGRRLRTADDDGPTVYSNSFALVGTPSEVAFTQLVAGEGHFCALSDAGAVWCWGANFYNQLGDSRLSELPSPVALPGTMASVTAGGWHTCALATTGRTFCWGANRGAQLGRGHQYGPKSPGLIAFDYRFDKLAAGRMHTCGLQGTDVYCWGYNGSYQVGTDRGTIWWEPTHAGTTNVTSVFAAHQSTCALRADGQAICWGQNDQGQLGDDEFLDRQTARPIEGAAFSHLAMSATHSCGLTLDGELRCWGFDAAGSLAVGRQTIFEEPQRVDARGGSVDAGSLHTCRVVDETVECWGSNLQAQFGNGRYNSSSRPTAMTSGWRDVAAGSSTSCGVKDDELFCWGVEYDRELGMDDDFNVVIAPTRNNFTQVPDRLEMTYSSVMVQSGDETYWWGAGHTINDVQAVVEGASASEHQYFGLDAPTVGGEHGCGLRRGSDGVVHCWGEQTLRGDPQQDSSYSHVAYPVDSQARFDALAAGRNHTCGLTTDDKLMCWGRVIPGAGLVETPTEVSSAVTLETLYGGGTYFGCGLDAAGKAYCWGKNFSGALGDGTSQDRAEPTPVAGDLTFRELTLGGNHACGVTTDDEVYCWGDNGYGQLGIGGRLFYAEPQPVVTAP</sequence>
<dbReference type="GO" id="GO:0005085">
    <property type="term" value="F:guanyl-nucleotide exchange factor activity"/>
    <property type="evidence" value="ECO:0007669"/>
    <property type="project" value="TreeGrafter"/>
</dbReference>
<dbReference type="PRINTS" id="PR00633">
    <property type="entry name" value="RCCNDNSATION"/>
</dbReference>
<dbReference type="Gene3D" id="2.60.40.1080">
    <property type="match status" value="1"/>
</dbReference>
<dbReference type="InterPro" id="IPR008964">
    <property type="entry name" value="Invasin/intimin_cell_adhesion"/>
</dbReference>
<reference evidence="1 2" key="1">
    <citation type="submission" date="2019-06" db="EMBL/GenBank/DDBJ databases">
        <title>Persicimonas caeni gen. nov., sp. nov., a predatory bacterium isolated from solar saltern.</title>
        <authorList>
            <person name="Wang S."/>
        </authorList>
    </citation>
    <scope>NUCLEOTIDE SEQUENCE [LARGE SCALE GENOMIC DNA]</scope>
    <source>
        <strain evidence="1 2">YN101</strain>
    </source>
</reference>
<name>A0A4Y6PQX2_PERCE</name>
<dbReference type="InterPro" id="IPR051553">
    <property type="entry name" value="Ran_GTPase-activating"/>
</dbReference>
<dbReference type="InterPro" id="IPR009091">
    <property type="entry name" value="RCC1/BLIP-II"/>
</dbReference>
<accession>A0A5B8Y2L2</accession>
<keyword evidence="2" id="KW-1185">Reference proteome</keyword>
<dbReference type="Pfam" id="PF13540">
    <property type="entry name" value="RCC1_2"/>
    <property type="match status" value="6"/>
</dbReference>
<dbReference type="PANTHER" id="PTHR45982:SF1">
    <property type="entry name" value="REGULATOR OF CHROMOSOME CONDENSATION"/>
    <property type="match status" value="1"/>
</dbReference>
<dbReference type="EMBL" id="CP041186">
    <property type="protein sequence ID" value="QDG50623.1"/>
    <property type="molecule type" value="Genomic_DNA"/>
</dbReference>
<dbReference type="Proteomes" id="UP000315995">
    <property type="component" value="Chromosome"/>
</dbReference>
<dbReference type="RefSeq" id="WP_141197115.1">
    <property type="nucleotide sequence ID" value="NZ_CP041186.1"/>
</dbReference>
<dbReference type="OrthoDB" id="9758365at2"/>
<protein>
    <recommendedName>
        <fullName evidence="3">BIG2 domain-containing protein</fullName>
    </recommendedName>
</protein>
<dbReference type="PANTHER" id="PTHR45982">
    <property type="entry name" value="REGULATOR OF CHROMOSOME CONDENSATION"/>
    <property type="match status" value="1"/>
</dbReference>
<dbReference type="PROSITE" id="PS50012">
    <property type="entry name" value="RCC1_3"/>
    <property type="match status" value="5"/>
</dbReference>
<accession>A0A4Y6PQX2</accession>
<proteinExistence type="predicted"/>
<organism evidence="1 2">
    <name type="scientific">Persicimonas caeni</name>
    <dbReference type="NCBI Taxonomy" id="2292766"/>
    <lineage>
        <taxon>Bacteria</taxon>
        <taxon>Deltaproteobacteria</taxon>
        <taxon>Bradymonadales</taxon>
        <taxon>Bradymonadaceae</taxon>
        <taxon>Persicimonas</taxon>
    </lineage>
</organism>
<evidence type="ECO:0000313" key="2">
    <source>
        <dbReference type="Proteomes" id="UP000315995"/>
    </source>
</evidence>
<dbReference type="GO" id="GO:0005737">
    <property type="term" value="C:cytoplasm"/>
    <property type="evidence" value="ECO:0007669"/>
    <property type="project" value="TreeGrafter"/>
</dbReference>
<dbReference type="InterPro" id="IPR000408">
    <property type="entry name" value="Reg_chr_condens"/>
</dbReference>
<dbReference type="SUPFAM" id="SSF50985">
    <property type="entry name" value="RCC1/BLIP-II"/>
    <property type="match status" value="2"/>
</dbReference>
<dbReference type="SUPFAM" id="SSF49373">
    <property type="entry name" value="Invasin/intimin cell-adhesion fragments"/>
    <property type="match status" value="1"/>
</dbReference>
<evidence type="ECO:0000313" key="1">
    <source>
        <dbReference type="EMBL" id="QDG50623.1"/>
    </source>
</evidence>
<evidence type="ECO:0008006" key="3">
    <source>
        <dbReference type="Google" id="ProtNLM"/>
    </source>
</evidence>
<dbReference type="Gene3D" id="2.130.10.30">
    <property type="entry name" value="Regulator of chromosome condensation 1/beta-lactamase-inhibitor protein II"/>
    <property type="match status" value="3"/>
</dbReference>
<dbReference type="AlphaFoldDB" id="A0A4Y6PQX2"/>
<gene>
    <name evidence="1" type="ORF">FIV42_07725</name>
</gene>